<dbReference type="Pfam" id="PF05056">
    <property type="entry name" value="DUF674"/>
    <property type="match status" value="1"/>
</dbReference>
<accession>A0A6I9SDQ4</accession>
<dbReference type="AlphaFoldDB" id="A0A6I9SDQ4"/>
<name>A0A6I9SDQ4_ELAGV</name>
<keyword evidence="1" id="KW-1185">Reference proteome</keyword>
<dbReference type="PANTHER" id="PTHR33103:SF19">
    <property type="entry name" value="OS09G0544700 PROTEIN"/>
    <property type="match status" value="1"/>
</dbReference>
<protein>
    <submittedName>
        <fullName evidence="2">Uncharacterized protein LOC105059679</fullName>
    </submittedName>
</protein>
<proteinExistence type="predicted"/>
<dbReference type="KEGG" id="egu:105059679"/>
<dbReference type="InterPro" id="IPR007750">
    <property type="entry name" value="DUF674"/>
</dbReference>
<dbReference type="InParanoid" id="A0A6I9SDQ4"/>
<evidence type="ECO:0000313" key="1">
    <source>
        <dbReference type="Proteomes" id="UP000504607"/>
    </source>
</evidence>
<dbReference type="RefSeq" id="XP_010941379.2">
    <property type="nucleotide sequence ID" value="XM_010943077.3"/>
</dbReference>
<reference evidence="2" key="1">
    <citation type="submission" date="2025-08" db="UniProtKB">
        <authorList>
            <consortium name="RefSeq"/>
        </authorList>
    </citation>
    <scope>IDENTIFICATION</scope>
</reference>
<gene>
    <name evidence="2" type="primary">LOC105059679</name>
</gene>
<dbReference type="FunCoup" id="A0A6I9SDQ4">
    <property type="interactions" value="1918"/>
</dbReference>
<sequence>MAPKLKLKLLVDQHSNHVLFAEAGKDVVDFLFGLLNLPLSSVACLLSKYRILGSIDMLRDSVRSLDDAYFIDPTEDRLALLNPQIFSSTLSLTPLLLENAKSLARPAKKHYRCTGIDSRSAFYGQTCCGGNFGHVTDVCGTLCPACRQGMTVEMQFVAGEAASKVEAARAEAGGGYVKEVVTYMVMDDLSVMPMSTTSAITLLDKLHIKDVSSLYEWTVELGMEEGLELLKASLRSTTVLTDVFRWKSKVGVPVDCP</sequence>
<organism evidence="1 2">
    <name type="scientific">Elaeis guineensis var. tenera</name>
    <name type="common">Oil palm</name>
    <dbReference type="NCBI Taxonomy" id="51953"/>
    <lineage>
        <taxon>Eukaryota</taxon>
        <taxon>Viridiplantae</taxon>
        <taxon>Streptophyta</taxon>
        <taxon>Embryophyta</taxon>
        <taxon>Tracheophyta</taxon>
        <taxon>Spermatophyta</taxon>
        <taxon>Magnoliopsida</taxon>
        <taxon>Liliopsida</taxon>
        <taxon>Arecaceae</taxon>
        <taxon>Arecoideae</taxon>
        <taxon>Cocoseae</taxon>
        <taxon>Elaeidinae</taxon>
        <taxon>Elaeis</taxon>
    </lineage>
</organism>
<dbReference type="PANTHER" id="PTHR33103">
    <property type="entry name" value="OS01G0153900 PROTEIN"/>
    <property type="match status" value="1"/>
</dbReference>
<dbReference type="OrthoDB" id="2014278at2759"/>
<dbReference type="Proteomes" id="UP000504607">
    <property type="component" value="Chromosome 16"/>
</dbReference>
<evidence type="ECO:0000313" key="2">
    <source>
        <dbReference type="RefSeq" id="XP_010941379.2"/>
    </source>
</evidence>